<proteinExistence type="predicted"/>
<dbReference type="WBParaSite" id="JU765_v2.g20694.t2">
    <property type="protein sequence ID" value="JU765_v2.g20694.t2"/>
    <property type="gene ID" value="JU765_v2.g20694"/>
</dbReference>
<evidence type="ECO:0000313" key="1">
    <source>
        <dbReference type="Proteomes" id="UP000887576"/>
    </source>
</evidence>
<accession>A0AC34R042</accession>
<sequence>MQHNLPRSGPTALKLQNPENLKVGIDNLEMKLVNIKHGIEELLLSLNANDKVSWPALLSKAASLSSDLSSVQSSFKKNILPNSNDEAAYYFRNQLVLPLEISPEINPTLLELTEHRVSCWNHETAPLFLRTKLPTEVDKEIQDLEIEQQQKTNEIITRQVTLMNKHLDVISNAVNDQSKPKNPHEHRKPTHNPKQTEDLVRMIYNGEGIPKKKFESR</sequence>
<organism evidence="1 2">
    <name type="scientific">Panagrolaimus sp. JU765</name>
    <dbReference type="NCBI Taxonomy" id="591449"/>
    <lineage>
        <taxon>Eukaryota</taxon>
        <taxon>Metazoa</taxon>
        <taxon>Ecdysozoa</taxon>
        <taxon>Nematoda</taxon>
        <taxon>Chromadorea</taxon>
        <taxon>Rhabditida</taxon>
        <taxon>Tylenchina</taxon>
        <taxon>Panagrolaimomorpha</taxon>
        <taxon>Panagrolaimoidea</taxon>
        <taxon>Panagrolaimidae</taxon>
        <taxon>Panagrolaimus</taxon>
    </lineage>
</organism>
<dbReference type="Proteomes" id="UP000887576">
    <property type="component" value="Unplaced"/>
</dbReference>
<name>A0AC34R042_9BILA</name>
<evidence type="ECO:0000313" key="2">
    <source>
        <dbReference type="WBParaSite" id="JU765_v2.g20694.t2"/>
    </source>
</evidence>
<reference evidence="2" key="1">
    <citation type="submission" date="2022-11" db="UniProtKB">
        <authorList>
            <consortium name="WormBaseParasite"/>
        </authorList>
    </citation>
    <scope>IDENTIFICATION</scope>
</reference>
<protein>
    <submittedName>
        <fullName evidence="2">Mediator of RNA polymerase II transcription subunit 8</fullName>
    </submittedName>
</protein>